<organism evidence="1">
    <name type="scientific">Heligmosomoides polygyrus</name>
    <name type="common">Parasitic roundworm</name>
    <dbReference type="NCBI Taxonomy" id="6339"/>
    <lineage>
        <taxon>Eukaryota</taxon>
        <taxon>Metazoa</taxon>
        <taxon>Ecdysozoa</taxon>
        <taxon>Nematoda</taxon>
        <taxon>Chromadorea</taxon>
        <taxon>Rhabditida</taxon>
        <taxon>Rhabditina</taxon>
        <taxon>Rhabditomorpha</taxon>
        <taxon>Strongyloidea</taxon>
        <taxon>Heligmosomidae</taxon>
        <taxon>Heligmosomoides</taxon>
    </lineage>
</organism>
<proteinExistence type="predicted"/>
<name>A0A3P7YZT7_HELPZ</name>
<protein>
    <submittedName>
        <fullName evidence="1">Uncharacterized protein</fullName>
    </submittedName>
</protein>
<dbReference type="EMBL" id="UZAH01025791">
    <property type="protein sequence ID" value="VDO70573.1"/>
    <property type="molecule type" value="Genomic_DNA"/>
</dbReference>
<evidence type="ECO:0000313" key="1">
    <source>
        <dbReference type="EMBL" id="VDO70573.1"/>
    </source>
</evidence>
<dbReference type="AlphaFoldDB" id="A0A3P7YZT7"/>
<reference evidence="1" key="1">
    <citation type="submission" date="2018-11" db="EMBL/GenBank/DDBJ databases">
        <authorList>
            <consortium name="Pathogen Informatics"/>
        </authorList>
    </citation>
    <scope>NUCLEOTIDE SEQUENCE [LARGE SCALE GENOMIC DNA]</scope>
</reference>
<gene>
    <name evidence="1" type="ORF">HPBE_LOCUS7010</name>
</gene>
<dbReference type="OrthoDB" id="5792770at2759"/>
<sequence length="96" mass="11015">MALECIQCDKNAAWYSEEEHERHIEMCQNGLIAPSPCRNHSHTHCIVSWYRSGGSKRNLFPRICVLSEYLKDGVRRQCSVMAGMPQECAVHNAHRT</sequence>
<accession>A0A3P7YZT7</accession>